<dbReference type="AlphaFoldDB" id="A0A6G1LDU0"/>
<reference evidence="1" key="1">
    <citation type="journal article" date="2020" name="Stud. Mycol.">
        <title>101 Dothideomycetes genomes: a test case for predicting lifestyles and emergence of pathogens.</title>
        <authorList>
            <person name="Haridas S."/>
            <person name="Albert R."/>
            <person name="Binder M."/>
            <person name="Bloem J."/>
            <person name="Labutti K."/>
            <person name="Salamov A."/>
            <person name="Andreopoulos B."/>
            <person name="Baker S."/>
            <person name="Barry K."/>
            <person name="Bills G."/>
            <person name="Bluhm B."/>
            <person name="Cannon C."/>
            <person name="Castanera R."/>
            <person name="Culley D."/>
            <person name="Daum C."/>
            <person name="Ezra D."/>
            <person name="Gonzalez J."/>
            <person name="Henrissat B."/>
            <person name="Kuo A."/>
            <person name="Liang C."/>
            <person name="Lipzen A."/>
            <person name="Lutzoni F."/>
            <person name="Magnuson J."/>
            <person name="Mondo S."/>
            <person name="Nolan M."/>
            <person name="Ohm R."/>
            <person name="Pangilinan J."/>
            <person name="Park H.-J."/>
            <person name="Ramirez L."/>
            <person name="Alfaro M."/>
            <person name="Sun H."/>
            <person name="Tritt A."/>
            <person name="Yoshinaga Y."/>
            <person name="Zwiers L.-H."/>
            <person name="Turgeon B."/>
            <person name="Goodwin S."/>
            <person name="Spatafora J."/>
            <person name="Crous P."/>
            <person name="Grigoriev I."/>
        </authorList>
    </citation>
    <scope>NUCLEOTIDE SEQUENCE</scope>
    <source>
        <strain evidence="1">CBS 116005</strain>
    </source>
</reference>
<evidence type="ECO:0000313" key="1">
    <source>
        <dbReference type="EMBL" id="KAF2770790.1"/>
    </source>
</evidence>
<accession>A0A6G1LDU0</accession>
<protein>
    <submittedName>
        <fullName evidence="1">Uncharacterized protein</fullName>
    </submittedName>
</protein>
<evidence type="ECO:0000313" key="2">
    <source>
        <dbReference type="Proteomes" id="UP000799436"/>
    </source>
</evidence>
<keyword evidence="2" id="KW-1185">Reference proteome</keyword>
<gene>
    <name evidence="1" type="ORF">EJ03DRAFT_326130</name>
</gene>
<name>A0A6G1LDU0_9PEZI</name>
<proteinExistence type="predicted"/>
<sequence length="187" mass="20759">MQTTHASSQTTGITVVSSRTRTVAVFLHNGNRRRELDFYGTVSDQGLSLVWQYLPLGCDDQIDELALRGCKIGDQLIHQQSQVQAAKTSSSRIDEPASLLCGPYIPRTKREGFSFEPLHQGCLSTISVNSYDLSDATLRILCTPSGRDDPRPIRKEWWPSASPSIPPPVSLLELYAVWSHANADNYL</sequence>
<organism evidence="1 2">
    <name type="scientific">Teratosphaeria nubilosa</name>
    <dbReference type="NCBI Taxonomy" id="161662"/>
    <lineage>
        <taxon>Eukaryota</taxon>
        <taxon>Fungi</taxon>
        <taxon>Dikarya</taxon>
        <taxon>Ascomycota</taxon>
        <taxon>Pezizomycotina</taxon>
        <taxon>Dothideomycetes</taxon>
        <taxon>Dothideomycetidae</taxon>
        <taxon>Mycosphaerellales</taxon>
        <taxon>Teratosphaeriaceae</taxon>
        <taxon>Teratosphaeria</taxon>
    </lineage>
</organism>
<dbReference type="EMBL" id="ML995823">
    <property type="protein sequence ID" value="KAF2770790.1"/>
    <property type="molecule type" value="Genomic_DNA"/>
</dbReference>
<dbReference type="Proteomes" id="UP000799436">
    <property type="component" value="Unassembled WGS sequence"/>
</dbReference>